<dbReference type="GO" id="GO:0008010">
    <property type="term" value="F:structural constituent of chitin-based larval cuticle"/>
    <property type="evidence" value="ECO:0007669"/>
    <property type="project" value="TreeGrafter"/>
</dbReference>
<feature type="signal peptide" evidence="3">
    <location>
        <begin position="1"/>
        <end position="18"/>
    </location>
</feature>
<gene>
    <name evidence="4" type="ORF">Cfor_05775</name>
</gene>
<dbReference type="AlphaFoldDB" id="A0A6L2PWW2"/>
<feature type="chain" id="PRO_5026710153" evidence="3">
    <location>
        <begin position="19"/>
        <end position="148"/>
    </location>
</feature>
<dbReference type="InParanoid" id="A0A6L2PWW2"/>
<dbReference type="PANTHER" id="PTHR10380">
    <property type="entry name" value="CUTICLE PROTEIN"/>
    <property type="match status" value="1"/>
</dbReference>
<accession>A0A6L2PWW2</accession>
<comment type="caution">
    <text evidence="4">The sequence shown here is derived from an EMBL/GenBank/DDBJ whole genome shotgun (WGS) entry which is preliminary data.</text>
</comment>
<name>A0A6L2PWW2_COPFO</name>
<dbReference type="InterPro" id="IPR000618">
    <property type="entry name" value="Insect_cuticle"/>
</dbReference>
<dbReference type="Proteomes" id="UP000502823">
    <property type="component" value="Unassembled WGS sequence"/>
</dbReference>
<dbReference type="Pfam" id="PF00379">
    <property type="entry name" value="Chitin_bind_4"/>
    <property type="match status" value="1"/>
</dbReference>
<dbReference type="PROSITE" id="PS00233">
    <property type="entry name" value="CHIT_BIND_RR_1"/>
    <property type="match status" value="1"/>
</dbReference>
<dbReference type="InterPro" id="IPR031311">
    <property type="entry name" value="CHIT_BIND_RR_consensus"/>
</dbReference>
<dbReference type="GO" id="GO:0062129">
    <property type="term" value="C:chitin-based extracellular matrix"/>
    <property type="evidence" value="ECO:0007669"/>
    <property type="project" value="TreeGrafter"/>
</dbReference>
<organism evidence="4 5">
    <name type="scientific">Coptotermes formosanus</name>
    <name type="common">Formosan subterranean termite</name>
    <dbReference type="NCBI Taxonomy" id="36987"/>
    <lineage>
        <taxon>Eukaryota</taxon>
        <taxon>Metazoa</taxon>
        <taxon>Ecdysozoa</taxon>
        <taxon>Arthropoda</taxon>
        <taxon>Hexapoda</taxon>
        <taxon>Insecta</taxon>
        <taxon>Pterygota</taxon>
        <taxon>Neoptera</taxon>
        <taxon>Polyneoptera</taxon>
        <taxon>Dictyoptera</taxon>
        <taxon>Blattodea</taxon>
        <taxon>Blattoidea</taxon>
        <taxon>Termitoidae</taxon>
        <taxon>Rhinotermitidae</taxon>
        <taxon>Coptotermes</taxon>
    </lineage>
</organism>
<dbReference type="PRINTS" id="PR00947">
    <property type="entry name" value="CUTICLE"/>
</dbReference>
<evidence type="ECO:0000313" key="4">
    <source>
        <dbReference type="EMBL" id="GFG37113.1"/>
    </source>
</evidence>
<dbReference type="PANTHER" id="PTHR10380:SF173">
    <property type="entry name" value="CUTICULAR PROTEIN 47EF, ISOFORM C-RELATED"/>
    <property type="match status" value="1"/>
</dbReference>
<keyword evidence="1 2" id="KW-0193">Cuticle</keyword>
<evidence type="ECO:0000256" key="1">
    <source>
        <dbReference type="ARBA" id="ARBA00022460"/>
    </source>
</evidence>
<dbReference type="PROSITE" id="PS51155">
    <property type="entry name" value="CHIT_BIND_RR_2"/>
    <property type="match status" value="1"/>
</dbReference>
<evidence type="ECO:0000256" key="3">
    <source>
        <dbReference type="SAM" id="SignalP"/>
    </source>
</evidence>
<evidence type="ECO:0000313" key="5">
    <source>
        <dbReference type="Proteomes" id="UP000502823"/>
    </source>
</evidence>
<protein>
    <submittedName>
        <fullName evidence="4">Uncharacterized protein</fullName>
    </submittedName>
</protein>
<keyword evidence="3" id="KW-0732">Signal</keyword>
<evidence type="ECO:0000256" key="2">
    <source>
        <dbReference type="PROSITE-ProRule" id="PRU00497"/>
    </source>
</evidence>
<reference evidence="5" key="1">
    <citation type="submission" date="2020-01" db="EMBL/GenBank/DDBJ databases">
        <title>Draft genome sequence of the Termite Coptotermes fromosanus.</title>
        <authorList>
            <person name="Itakura S."/>
            <person name="Yosikawa Y."/>
            <person name="Umezawa K."/>
        </authorList>
    </citation>
    <scope>NUCLEOTIDE SEQUENCE [LARGE SCALE GENOMIC DNA]</scope>
</reference>
<dbReference type="OrthoDB" id="6379191at2759"/>
<dbReference type="EMBL" id="BLKM01009501">
    <property type="protein sequence ID" value="GFG37113.1"/>
    <property type="molecule type" value="Genomic_DNA"/>
</dbReference>
<keyword evidence="5" id="KW-1185">Reference proteome</keyword>
<dbReference type="InterPro" id="IPR050468">
    <property type="entry name" value="Cuticle_Struct_Prot"/>
</dbReference>
<proteinExistence type="predicted"/>
<sequence>MLMAAAAALVTLVGFTTPVPQGPPPGRNYFPRFLPLSPQGHVPIITANFDLNPIDNSYNFNYVAGDGSERHEVGVVENPGTPVEGSAVQGSYSYTSPDGTPVTVNYVADNFGFQPVGPNIHPAIIKAVQRQVEEARFGPPPPAFARNF</sequence>